<proteinExistence type="predicted"/>
<accession>A0A4S4MRT4</accession>
<keyword evidence="3" id="KW-1185">Reference proteome</keyword>
<dbReference type="Proteomes" id="UP000308730">
    <property type="component" value="Unassembled WGS sequence"/>
</dbReference>
<evidence type="ECO:0000313" key="3">
    <source>
        <dbReference type="Proteomes" id="UP000308730"/>
    </source>
</evidence>
<feature type="compositionally biased region" description="Basic and acidic residues" evidence="1">
    <location>
        <begin position="100"/>
        <end position="109"/>
    </location>
</feature>
<feature type="region of interest" description="Disordered" evidence="1">
    <location>
        <begin position="100"/>
        <end position="123"/>
    </location>
</feature>
<comment type="caution">
    <text evidence="2">The sequence shown here is derived from an EMBL/GenBank/DDBJ whole genome shotgun (WGS) entry which is preliminary data.</text>
</comment>
<feature type="region of interest" description="Disordered" evidence="1">
    <location>
        <begin position="193"/>
        <end position="246"/>
    </location>
</feature>
<evidence type="ECO:0000313" key="2">
    <source>
        <dbReference type="EMBL" id="THH28894.1"/>
    </source>
</evidence>
<reference evidence="2 3" key="1">
    <citation type="submission" date="2019-02" db="EMBL/GenBank/DDBJ databases">
        <title>Genome sequencing of the rare red list fungi Antrodiella citrinella (Flaviporus citrinellus).</title>
        <authorList>
            <person name="Buettner E."/>
            <person name="Kellner H."/>
        </authorList>
    </citation>
    <scope>NUCLEOTIDE SEQUENCE [LARGE SCALE GENOMIC DNA]</scope>
    <source>
        <strain evidence="2 3">DSM 108506</strain>
    </source>
</reference>
<gene>
    <name evidence="2" type="ORF">EUX98_g5289</name>
</gene>
<feature type="compositionally biased region" description="Gly residues" evidence="1">
    <location>
        <begin position="203"/>
        <end position="215"/>
    </location>
</feature>
<organism evidence="2 3">
    <name type="scientific">Antrodiella citrinella</name>
    <dbReference type="NCBI Taxonomy" id="2447956"/>
    <lineage>
        <taxon>Eukaryota</taxon>
        <taxon>Fungi</taxon>
        <taxon>Dikarya</taxon>
        <taxon>Basidiomycota</taxon>
        <taxon>Agaricomycotina</taxon>
        <taxon>Agaricomycetes</taxon>
        <taxon>Polyporales</taxon>
        <taxon>Steccherinaceae</taxon>
        <taxon>Antrodiella</taxon>
    </lineage>
</organism>
<evidence type="ECO:0000256" key="1">
    <source>
        <dbReference type="SAM" id="MobiDB-lite"/>
    </source>
</evidence>
<sequence length="246" mass="26443">MTHKDSDACVNVSPSNGCSRPWGKFYSLKRRSGSRFALWTPPDALISSRSPAPSRLVTHLSRELAPTPGIFYAVVSPYVPGVDAFFLSADGDAPRQETETMERGLRRAGTDGGRVQGTEDRDSVDEYDVEKKLKRVWTGSYIRHIPKTQQSNPPNPHFSRCFTNFTPCNPPPLLAAVALLFISAEAAGIGMDPEPGVPSRTTGAGGCIGSEGSGGPALDFPLFTYPDPEPEPDDIGVDVDEGPLPL</sequence>
<dbReference type="EMBL" id="SGPM01000151">
    <property type="protein sequence ID" value="THH28894.1"/>
    <property type="molecule type" value="Genomic_DNA"/>
</dbReference>
<dbReference type="AlphaFoldDB" id="A0A4S4MRT4"/>
<name>A0A4S4MRT4_9APHY</name>
<protein>
    <submittedName>
        <fullName evidence="2">Uncharacterized protein</fullName>
    </submittedName>
</protein>
<feature type="compositionally biased region" description="Acidic residues" evidence="1">
    <location>
        <begin position="228"/>
        <end position="246"/>
    </location>
</feature>